<keyword evidence="3" id="KW-1185">Reference proteome</keyword>
<protein>
    <recommendedName>
        <fullName evidence="4">Integrase catalytic domain-containing protein</fullName>
    </recommendedName>
</protein>
<dbReference type="EMBL" id="BLXT01006810">
    <property type="protein sequence ID" value="GFO33577.1"/>
    <property type="molecule type" value="Genomic_DNA"/>
</dbReference>
<proteinExistence type="predicted"/>
<feature type="region of interest" description="Disordered" evidence="1">
    <location>
        <begin position="28"/>
        <end position="53"/>
    </location>
</feature>
<name>A0AAV4CNY8_9GAST</name>
<evidence type="ECO:0000256" key="1">
    <source>
        <dbReference type="SAM" id="MobiDB-lite"/>
    </source>
</evidence>
<evidence type="ECO:0000313" key="2">
    <source>
        <dbReference type="EMBL" id="GFO33577.1"/>
    </source>
</evidence>
<comment type="caution">
    <text evidence="2">The sequence shown here is derived from an EMBL/GenBank/DDBJ whole genome shotgun (WGS) entry which is preliminary data.</text>
</comment>
<sequence length="125" mass="13898">MVKDNGPQFSLCEIENFADICGFEHKISSPKHPQGCNSQSIAPTPRLDENRSRLSMPSYQRKWSVSKHISSYDVGHVNCCLQCGLTLRVQPGTVKAGSNGNIIVEPIDCTKVWIVTNVYMLSEQT</sequence>
<evidence type="ECO:0000313" key="3">
    <source>
        <dbReference type="Proteomes" id="UP000735302"/>
    </source>
</evidence>
<gene>
    <name evidence="2" type="ORF">PoB_006008200</name>
</gene>
<accession>A0AAV4CNY8</accession>
<dbReference type="AlphaFoldDB" id="A0AAV4CNY8"/>
<evidence type="ECO:0008006" key="4">
    <source>
        <dbReference type="Google" id="ProtNLM"/>
    </source>
</evidence>
<reference evidence="2 3" key="1">
    <citation type="journal article" date="2021" name="Elife">
        <title>Chloroplast acquisition without the gene transfer in kleptoplastic sea slugs, Plakobranchus ocellatus.</title>
        <authorList>
            <person name="Maeda T."/>
            <person name="Takahashi S."/>
            <person name="Yoshida T."/>
            <person name="Shimamura S."/>
            <person name="Takaki Y."/>
            <person name="Nagai Y."/>
            <person name="Toyoda A."/>
            <person name="Suzuki Y."/>
            <person name="Arimoto A."/>
            <person name="Ishii H."/>
            <person name="Satoh N."/>
            <person name="Nishiyama T."/>
            <person name="Hasebe M."/>
            <person name="Maruyama T."/>
            <person name="Minagawa J."/>
            <person name="Obokata J."/>
            <person name="Shigenobu S."/>
        </authorList>
    </citation>
    <scope>NUCLEOTIDE SEQUENCE [LARGE SCALE GENOMIC DNA]</scope>
</reference>
<dbReference type="Proteomes" id="UP000735302">
    <property type="component" value="Unassembled WGS sequence"/>
</dbReference>
<organism evidence="2 3">
    <name type="scientific">Plakobranchus ocellatus</name>
    <dbReference type="NCBI Taxonomy" id="259542"/>
    <lineage>
        <taxon>Eukaryota</taxon>
        <taxon>Metazoa</taxon>
        <taxon>Spiralia</taxon>
        <taxon>Lophotrochozoa</taxon>
        <taxon>Mollusca</taxon>
        <taxon>Gastropoda</taxon>
        <taxon>Heterobranchia</taxon>
        <taxon>Euthyneura</taxon>
        <taxon>Panpulmonata</taxon>
        <taxon>Sacoglossa</taxon>
        <taxon>Placobranchoidea</taxon>
        <taxon>Plakobranchidae</taxon>
        <taxon>Plakobranchus</taxon>
    </lineage>
</organism>